<comment type="caution">
    <text evidence="2">The sequence shown here is derived from an EMBL/GenBank/DDBJ whole genome shotgun (WGS) entry which is preliminary data.</text>
</comment>
<dbReference type="PANTHER" id="PTHR22736">
    <property type="entry name" value="COILED-COIL DOMAIN-CONTAINING PROTEIN 66"/>
    <property type="match status" value="1"/>
</dbReference>
<dbReference type="Proteomes" id="UP000677803">
    <property type="component" value="Unassembled WGS sequence"/>
</dbReference>
<reference evidence="2" key="1">
    <citation type="submission" date="2021-05" db="EMBL/GenBank/DDBJ databases">
        <authorList>
            <person name="Tigano A."/>
        </authorList>
    </citation>
    <scope>NUCLEOTIDE SEQUENCE</scope>
</reference>
<gene>
    <name evidence="2" type="ORF">MMEN_LOCUS15929</name>
</gene>
<feature type="region of interest" description="Disordered" evidence="1">
    <location>
        <begin position="217"/>
        <end position="241"/>
    </location>
</feature>
<dbReference type="SUPFAM" id="SSF101447">
    <property type="entry name" value="Formin homology 2 domain (FH2 domain)"/>
    <property type="match status" value="1"/>
</dbReference>
<proteinExistence type="predicted"/>
<feature type="compositionally biased region" description="Pro residues" evidence="1">
    <location>
        <begin position="25"/>
        <end position="43"/>
    </location>
</feature>
<protein>
    <submittedName>
        <fullName evidence="2">(Atlantic silverside) hypothetical protein</fullName>
    </submittedName>
</protein>
<feature type="compositionally biased region" description="Pro residues" evidence="1">
    <location>
        <begin position="166"/>
        <end position="181"/>
    </location>
</feature>
<dbReference type="GO" id="GO:0060271">
    <property type="term" value="P:cilium assembly"/>
    <property type="evidence" value="ECO:0007669"/>
    <property type="project" value="TreeGrafter"/>
</dbReference>
<dbReference type="GO" id="GO:0008017">
    <property type="term" value="F:microtubule binding"/>
    <property type="evidence" value="ECO:0007669"/>
    <property type="project" value="TreeGrafter"/>
</dbReference>
<feature type="region of interest" description="Disordered" evidence="1">
    <location>
        <begin position="76"/>
        <end position="118"/>
    </location>
</feature>
<keyword evidence="3" id="KW-1185">Reference proteome</keyword>
<feature type="compositionally biased region" description="Basic and acidic residues" evidence="1">
    <location>
        <begin position="182"/>
        <end position="193"/>
    </location>
</feature>
<accession>A0A8S4BHJ2</accession>
<name>A0A8S4BHJ2_9TELE</name>
<dbReference type="AlphaFoldDB" id="A0A8S4BHJ2"/>
<feature type="region of interest" description="Disordered" evidence="1">
    <location>
        <begin position="132"/>
        <end position="201"/>
    </location>
</feature>
<dbReference type="GO" id="GO:0005874">
    <property type="term" value="C:microtubule"/>
    <property type="evidence" value="ECO:0007669"/>
    <property type="project" value="TreeGrafter"/>
</dbReference>
<dbReference type="OrthoDB" id="10042846at2759"/>
<feature type="compositionally biased region" description="Polar residues" evidence="1">
    <location>
        <begin position="101"/>
        <end position="111"/>
    </location>
</feature>
<dbReference type="EMBL" id="CAJRST010033334">
    <property type="protein sequence ID" value="CAG5977842.1"/>
    <property type="molecule type" value="Genomic_DNA"/>
</dbReference>
<evidence type="ECO:0000313" key="2">
    <source>
        <dbReference type="EMBL" id="CAG5977842.1"/>
    </source>
</evidence>
<evidence type="ECO:0000313" key="3">
    <source>
        <dbReference type="Proteomes" id="UP000677803"/>
    </source>
</evidence>
<feature type="region of interest" description="Disordered" evidence="1">
    <location>
        <begin position="1"/>
        <end position="44"/>
    </location>
</feature>
<sequence length="241" mass="26739">MQRNRQERRLRRQAELLALQERTRPPPPPPPPGGPPPPPPPARPQTLFVALFFNLVAGDGFCALCSRLMALQVEPGRGGHSVSTATSTHRGRSPPVPSVTHRVQSQQDSTTPAPPVLDFFPYVRTDEVFHLDPLEPAHTPPPPDPSVGLQESEDSEERTRARVASSPPPPPRGPAAPPAAPPRDRLLRPERQTQRQQEILRGLAELRQGLLQKQRELETDLNPLLNRHDNKQRPPTATNRT</sequence>
<dbReference type="PANTHER" id="PTHR22736:SF2">
    <property type="entry name" value="COILED-COIL DOMAIN-CONTAINING PROTEIN 66"/>
    <property type="match status" value="1"/>
</dbReference>
<organism evidence="2 3">
    <name type="scientific">Menidia menidia</name>
    <name type="common">Atlantic silverside</name>
    <dbReference type="NCBI Taxonomy" id="238744"/>
    <lineage>
        <taxon>Eukaryota</taxon>
        <taxon>Metazoa</taxon>
        <taxon>Chordata</taxon>
        <taxon>Craniata</taxon>
        <taxon>Vertebrata</taxon>
        <taxon>Euteleostomi</taxon>
        <taxon>Actinopterygii</taxon>
        <taxon>Neopterygii</taxon>
        <taxon>Teleostei</taxon>
        <taxon>Neoteleostei</taxon>
        <taxon>Acanthomorphata</taxon>
        <taxon>Ovalentaria</taxon>
        <taxon>Atherinomorphae</taxon>
        <taxon>Atheriniformes</taxon>
        <taxon>Atherinopsidae</taxon>
        <taxon>Menidiinae</taxon>
        <taxon>Menidia</taxon>
    </lineage>
</organism>
<dbReference type="InterPro" id="IPR039183">
    <property type="entry name" value="CCD66"/>
</dbReference>
<dbReference type="GO" id="GO:0005929">
    <property type="term" value="C:cilium"/>
    <property type="evidence" value="ECO:0007669"/>
    <property type="project" value="TreeGrafter"/>
</dbReference>
<evidence type="ECO:0000256" key="1">
    <source>
        <dbReference type="SAM" id="MobiDB-lite"/>
    </source>
</evidence>